<sequence length="97" mass="10057">MARGNAPSARATPAPPPPLPATGAYTKSDINMRDIDKTPRCAGPGEEVVIFMAKALNDDFISRGKMSRLIVGRGGDGLIIAAGAPSGGRRLLYAYAS</sequence>
<comment type="caution">
    <text evidence="2">The sequence shown here is derived from an EMBL/GenBank/DDBJ whole genome shotgun (WGS) entry which is preliminary data.</text>
</comment>
<accession>A0A4C1TWS5</accession>
<keyword evidence="3" id="KW-1185">Reference proteome</keyword>
<dbReference type="Proteomes" id="UP000299102">
    <property type="component" value="Unassembled WGS sequence"/>
</dbReference>
<evidence type="ECO:0000256" key="1">
    <source>
        <dbReference type="SAM" id="MobiDB-lite"/>
    </source>
</evidence>
<evidence type="ECO:0000313" key="2">
    <source>
        <dbReference type="EMBL" id="GBP18106.1"/>
    </source>
</evidence>
<feature type="compositionally biased region" description="Low complexity" evidence="1">
    <location>
        <begin position="1"/>
        <end position="12"/>
    </location>
</feature>
<name>A0A4C1TWS5_EUMVA</name>
<organism evidence="2 3">
    <name type="scientific">Eumeta variegata</name>
    <name type="common">Bagworm moth</name>
    <name type="synonym">Eumeta japonica</name>
    <dbReference type="NCBI Taxonomy" id="151549"/>
    <lineage>
        <taxon>Eukaryota</taxon>
        <taxon>Metazoa</taxon>
        <taxon>Ecdysozoa</taxon>
        <taxon>Arthropoda</taxon>
        <taxon>Hexapoda</taxon>
        <taxon>Insecta</taxon>
        <taxon>Pterygota</taxon>
        <taxon>Neoptera</taxon>
        <taxon>Endopterygota</taxon>
        <taxon>Lepidoptera</taxon>
        <taxon>Glossata</taxon>
        <taxon>Ditrysia</taxon>
        <taxon>Tineoidea</taxon>
        <taxon>Psychidae</taxon>
        <taxon>Oiketicinae</taxon>
        <taxon>Eumeta</taxon>
    </lineage>
</organism>
<evidence type="ECO:0000313" key="3">
    <source>
        <dbReference type="Proteomes" id="UP000299102"/>
    </source>
</evidence>
<dbReference type="AlphaFoldDB" id="A0A4C1TWS5"/>
<feature type="region of interest" description="Disordered" evidence="1">
    <location>
        <begin position="1"/>
        <end position="30"/>
    </location>
</feature>
<gene>
    <name evidence="2" type="ORF">EVAR_12885_1</name>
</gene>
<reference evidence="2 3" key="1">
    <citation type="journal article" date="2019" name="Commun. Biol.">
        <title>The bagworm genome reveals a unique fibroin gene that provides high tensile strength.</title>
        <authorList>
            <person name="Kono N."/>
            <person name="Nakamura H."/>
            <person name="Ohtoshi R."/>
            <person name="Tomita M."/>
            <person name="Numata K."/>
            <person name="Arakawa K."/>
        </authorList>
    </citation>
    <scope>NUCLEOTIDE SEQUENCE [LARGE SCALE GENOMIC DNA]</scope>
</reference>
<proteinExistence type="predicted"/>
<protein>
    <submittedName>
        <fullName evidence="2">Uncharacterized protein</fullName>
    </submittedName>
</protein>
<dbReference type="EMBL" id="BGZK01000093">
    <property type="protein sequence ID" value="GBP18106.1"/>
    <property type="molecule type" value="Genomic_DNA"/>
</dbReference>